<dbReference type="InterPro" id="IPR028098">
    <property type="entry name" value="Glyco_trans_4-like_N"/>
</dbReference>
<dbReference type="PANTHER" id="PTHR12526">
    <property type="entry name" value="GLYCOSYLTRANSFERASE"/>
    <property type="match status" value="1"/>
</dbReference>
<reference evidence="4 5" key="1">
    <citation type="submission" date="2020-03" db="EMBL/GenBank/DDBJ databases">
        <title>Roseomonas selenitidurans sp. nov. isolated from soil.</title>
        <authorList>
            <person name="Liu H."/>
        </authorList>
    </citation>
    <scope>NUCLEOTIDE SEQUENCE [LARGE SCALE GENOMIC DNA]</scope>
    <source>
        <strain evidence="4 5">JCM 15073</strain>
    </source>
</reference>
<evidence type="ECO:0000259" key="2">
    <source>
        <dbReference type="Pfam" id="PF13439"/>
    </source>
</evidence>
<dbReference type="EMBL" id="JAAVTX010000002">
    <property type="protein sequence ID" value="NKE44679.1"/>
    <property type="molecule type" value="Genomic_DNA"/>
</dbReference>
<proteinExistence type="predicted"/>
<accession>A0ABX1EX83</accession>
<keyword evidence="5" id="KW-1185">Reference proteome</keyword>
<name>A0ABX1EX83_9PROT</name>
<feature type="compositionally biased region" description="Low complexity" evidence="1">
    <location>
        <begin position="386"/>
        <end position="400"/>
    </location>
</feature>
<dbReference type="RefSeq" id="WP_168048883.1">
    <property type="nucleotide sequence ID" value="NZ_JAATJR010000002.1"/>
</dbReference>
<feature type="domain" description="Spore protein YkvP/CgeB glycosyl transferase-like" evidence="3">
    <location>
        <begin position="215"/>
        <end position="374"/>
    </location>
</feature>
<dbReference type="SUPFAM" id="SSF53756">
    <property type="entry name" value="UDP-Glycosyltransferase/glycogen phosphorylase"/>
    <property type="match status" value="1"/>
</dbReference>
<feature type="domain" description="Glycosyltransferase subfamily 4-like N-terminal" evidence="2">
    <location>
        <begin position="28"/>
        <end position="163"/>
    </location>
</feature>
<evidence type="ECO:0000313" key="5">
    <source>
        <dbReference type="Proteomes" id="UP000765160"/>
    </source>
</evidence>
<evidence type="ECO:0000259" key="3">
    <source>
        <dbReference type="Pfam" id="PF13524"/>
    </source>
</evidence>
<protein>
    <submittedName>
        <fullName evidence="4">Glycosyltransferase</fullName>
    </submittedName>
</protein>
<dbReference type="Pfam" id="PF13439">
    <property type="entry name" value="Glyco_transf_4"/>
    <property type="match status" value="1"/>
</dbReference>
<gene>
    <name evidence="4" type="ORF">HB662_07815</name>
</gene>
<organism evidence="4 5">
    <name type="scientific">Falsiroseomonas frigidaquae</name>
    <dbReference type="NCBI Taxonomy" id="487318"/>
    <lineage>
        <taxon>Bacteria</taxon>
        <taxon>Pseudomonadati</taxon>
        <taxon>Pseudomonadota</taxon>
        <taxon>Alphaproteobacteria</taxon>
        <taxon>Acetobacterales</taxon>
        <taxon>Roseomonadaceae</taxon>
        <taxon>Falsiroseomonas</taxon>
    </lineage>
</organism>
<evidence type="ECO:0000256" key="1">
    <source>
        <dbReference type="SAM" id="MobiDB-lite"/>
    </source>
</evidence>
<sequence length="406" mass="42459">MTGPGPPLLLMLSAAHPATDVRIVAKEGAALAAAGFRLRHLAPSSAPALAGAVPESLHGVALETFAGPRRWAGRLCGIPALARRAAALRPAVIHAHEPDSWLAALLAARRCGARVVLDVHEHYPSRLDPALPAALRPLLAPLARAAMRLACRAMAARADAVVLAKDGLAADFAGARRCIAVRNYANPVQVTPRRHAAGPPILLHLGALGASRGALLLPALLARLPGARLRLVGRFTDGSETEFWSRARALGVAGRIEALGWMEREAALRVAAACDIGLVLFQPGLENHRLALPHKLFDCMLAGLPVIVPDFAEEVRAVVREADCGLVVDVAEVPRLAEAVRALADPALRARLGARGRRAALGRFGWAAEAARLVRLYHGLLAAPAAGASPAGPARPAAGAFRTSQR</sequence>
<evidence type="ECO:0000313" key="4">
    <source>
        <dbReference type="EMBL" id="NKE44679.1"/>
    </source>
</evidence>
<comment type="caution">
    <text evidence="4">The sequence shown here is derived from an EMBL/GenBank/DDBJ whole genome shotgun (WGS) entry which is preliminary data.</text>
</comment>
<dbReference type="Proteomes" id="UP000765160">
    <property type="component" value="Unassembled WGS sequence"/>
</dbReference>
<dbReference type="InterPro" id="IPR055259">
    <property type="entry name" value="YkvP/CgeB_Glyco_trans-like"/>
</dbReference>
<dbReference type="Gene3D" id="3.40.50.2000">
    <property type="entry name" value="Glycogen Phosphorylase B"/>
    <property type="match status" value="2"/>
</dbReference>
<feature type="region of interest" description="Disordered" evidence="1">
    <location>
        <begin position="386"/>
        <end position="406"/>
    </location>
</feature>
<dbReference type="Pfam" id="PF13524">
    <property type="entry name" value="Glyco_trans_1_2"/>
    <property type="match status" value="1"/>
</dbReference>